<keyword evidence="2" id="KW-1185">Reference proteome</keyword>
<dbReference type="EMBL" id="JAAKFY010000020">
    <property type="protein sequence ID" value="KAF3840930.1"/>
    <property type="molecule type" value="Genomic_DNA"/>
</dbReference>
<evidence type="ECO:0000313" key="2">
    <source>
        <dbReference type="Proteomes" id="UP000518266"/>
    </source>
</evidence>
<comment type="caution">
    <text evidence="1">The sequence shown here is derived from an EMBL/GenBank/DDBJ whole genome shotgun (WGS) entry which is preliminary data.</text>
</comment>
<organism evidence="1 2">
    <name type="scientific">Dissostichus mawsoni</name>
    <name type="common">Antarctic cod</name>
    <dbReference type="NCBI Taxonomy" id="36200"/>
    <lineage>
        <taxon>Eukaryota</taxon>
        <taxon>Metazoa</taxon>
        <taxon>Chordata</taxon>
        <taxon>Craniata</taxon>
        <taxon>Vertebrata</taxon>
        <taxon>Euteleostomi</taxon>
        <taxon>Actinopterygii</taxon>
        <taxon>Neopterygii</taxon>
        <taxon>Teleostei</taxon>
        <taxon>Neoteleostei</taxon>
        <taxon>Acanthomorphata</taxon>
        <taxon>Eupercaria</taxon>
        <taxon>Perciformes</taxon>
        <taxon>Notothenioidei</taxon>
        <taxon>Nototheniidae</taxon>
        <taxon>Dissostichus</taxon>
    </lineage>
</organism>
<name>A0A7J5XUX0_DISMA</name>
<dbReference type="Proteomes" id="UP000518266">
    <property type="component" value="Unassembled WGS sequence"/>
</dbReference>
<proteinExistence type="predicted"/>
<evidence type="ECO:0000313" key="1">
    <source>
        <dbReference type="EMBL" id="KAF3840930.1"/>
    </source>
</evidence>
<dbReference type="AlphaFoldDB" id="A0A7J5XUX0"/>
<accession>A0A7J5XUX0</accession>
<gene>
    <name evidence="1" type="ORF">F7725_006792</name>
</gene>
<reference evidence="1 2" key="1">
    <citation type="submission" date="2020-03" db="EMBL/GenBank/DDBJ databases">
        <title>Dissostichus mawsoni Genome sequencing and assembly.</title>
        <authorList>
            <person name="Park H."/>
        </authorList>
    </citation>
    <scope>NUCLEOTIDE SEQUENCE [LARGE SCALE GENOMIC DNA]</scope>
    <source>
        <strain evidence="1">DM0001</strain>
        <tissue evidence="1">Muscle</tissue>
    </source>
</reference>
<sequence length="219" mass="25347">MHPPWCRFEAQSCGSSSAMALLTSSIPTNLSGHTNNPVKGLRTFRELYKDNTFRSFTDLSSEFELPTSHLFRYFQIRHCTKSLFPSFPSLPPNQIWDEFLCSDPLQKSLISKIYNKLLTDDSSHTTKIKAAWEAELDYNRYNSGQLDILAFTSLLARRLLLLHWKSKKAPSNAKWRSDVMSFLKLEKIKYSLRGGTSMFYTKWQPFLTFFQSLAFLSTD</sequence>
<protein>
    <submittedName>
        <fullName evidence="1">Uncharacterized protein</fullName>
    </submittedName>
</protein>